<dbReference type="InterPro" id="IPR013785">
    <property type="entry name" value="Aldolase_TIM"/>
</dbReference>
<proteinExistence type="predicted"/>
<feature type="non-terminal residue" evidence="2">
    <location>
        <position position="1"/>
    </location>
</feature>
<dbReference type="Gene3D" id="3.20.20.70">
    <property type="entry name" value="Aldolase class I"/>
    <property type="match status" value="1"/>
</dbReference>
<name>A0A060CIS8_9BACT</name>
<dbReference type="InterPro" id="IPR029483">
    <property type="entry name" value="GH97_C"/>
</dbReference>
<dbReference type="InterPro" id="IPR052720">
    <property type="entry name" value="Glycosyl_hydrolase_97"/>
</dbReference>
<dbReference type="EMBL" id="KF125374">
    <property type="protein sequence ID" value="AIA92701.1"/>
    <property type="molecule type" value="Genomic_DNA"/>
</dbReference>
<organism evidence="2">
    <name type="scientific">uncultured Marivirga sp</name>
    <dbReference type="NCBI Taxonomy" id="1123707"/>
    <lineage>
        <taxon>Bacteria</taxon>
        <taxon>Pseudomonadati</taxon>
        <taxon>Bacteroidota</taxon>
        <taxon>Cytophagia</taxon>
        <taxon>Cytophagales</taxon>
        <taxon>Marivirgaceae</taxon>
        <taxon>Marivirga</taxon>
        <taxon>environmental samples</taxon>
    </lineage>
</organism>
<dbReference type="Pfam" id="PF14509">
    <property type="entry name" value="GH97_C"/>
    <property type="match status" value="1"/>
</dbReference>
<reference evidence="2" key="1">
    <citation type="journal article" date="2013" name="Environ. Microbiol.">
        <title>Seasonally variable intestinal metagenomes of the red palm weevil (Rhynchophorus ferrugineus).</title>
        <authorList>
            <person name="Jia S."/>
            <person name="Zhang X."/>
            <person name="Zhang G."/>
            <person name="Yin A."/>
            <person name="Zhang S."/>
            <person name="Li F."/>
            <person name="Wang L."/>
            <person name="Zhao D."/>
            <person name="Yun Q."/>
            <person name="Tala"/>
            <person name="Wang J."/>
            <person name="Sun G."/>
            <person name="Baabdullah M."/>
            <person name="Yu X."/>
            <person name="Hu S."/>
            <person name="Al-Mssallem I.S."/>
            <person name="Yu J."/>
        </authorList>
    </citation>
    <scope>NUCLEOTIDE SEQUENCE</scope>
</reference>
<dbReference type="PANTHER" id="PTHR35803:SF1">
    <property type="entry name" value="GLUCAN 1,4-ALPHA-GLUCOSIDASE SUSB"/>
    <property type="match status" value="1"/>
</dbReference>
<feature type="domain" description="Glycosyl-hydrolase 97 C-terminal oligomerisation" evidence="1">
    <location>
        <begin position="13"/>
        <end position="76"/>
    </location>
</feature>
<dbReference type="AlphaFoldDB" id="A0A060CIS8"/>
<evidence type="ECO:0000259" key="1">
    <source>
        <dbReference type="Pfam" id="PF14509"/>
    </source>
</evidence>
<sequence>PTRSNSSRTWPSNWEKTLVLEAEPGDYITYARKAKNSGEWFIGNTNGYNGRESEISFDFLEKRQKVRSQDLSDTKPRITNIRRRMKYAR</sequence>
<dbReference type="PANTHER" id="PTHR35803">
    <property type="entry name" value="GLUCAN 1,4-ALPHA-GLUCOSIDASE SUSB-RELATED"/>
    <property type="match status" value="1"/>
</dbReference>
<evidence type="ECO:0000313" key="2">
    <source>
        <dbReference type="EMBL" id="AIA92701.1"/>
    </source>
</evidence>
<accession>A0A060CIS8</accession>
<protein>
    <submittedName>
        <fullName evidence="2">Glyco_hydro_97</fullName>
    </submittedName>
</protein>